<dbReference type="SUPFAM" id="SSF56784">
    <property type="entry name" value="HAD-like"/>
    <property type="match status" value="1"/>
</dbReference>
<dbReference type="SFLD" id="SFLDG01129">
    <property type="entry name" value="C1.5:_HAD__Beta-PGM__Phosphata"/>
    <property type="match status" value="1"/>
</dbReference>
<dbReference type="InterPro" id="IPR006439">
    <property type="entry name" value="HAD-SF_hydro_IA"/>
</dbReference>
<dbReference type="InterPro" id="IPR051806">
    <property type="entry name" value="HAD-like_SPP"/>
</dbReference>
<protein>
    <submittedName>
        <fullName evidence="1">HAD family hydrolase</fullName>
    </submittedName>
</protein>
<proteinExistence type="predicted"/>
<organism evidence="1 2">
    <name type="scientific">Saccharopolyspora halophila</name>
    <dbReference type="NCBI Taxonomy" id="405551"/>
    <lineage>
        <taxon>Bacteria</taxon>
        <taxon>Bacillati</taxon>
        <taxon>Actinomycetota</taxon>
        <taxon>Actinomycetes</taxon>
        <taxon>Pseudonocardiales</taxon>
        <taxon>Pseudonocardiaceae</taxon>
        <taxon>Saccharopolyspora</taxon>
    </lineage>
</organism>
<evidence type="ECO:0000313" key="1">
    <source>
        <dbReference type="EMBL" id="GAA2341402.1"/>
    </source>
</evidence>
<dbReference type="Proteomes" id="UP001501218">
    <property type="component" value="Unassembled WGS sequence"/>
</dbReference>
<keyword evidence="2" id="KW-1185">Reference proteome</keyword>
<dbReference type="PANTHER" id="PTHR43481">
    <property type="entry name" value="FRUCTOSE-1-PHOSPHATE PHOSPHATASE"/>
    <property type="match status" value="1"/>
</dbReference>
<dbReference type="InterPro" id="IPR023214">
    <property type="entry name" value="HAD_sf"/>
</dbReference>
<gene>
    <name evidence="1" type="ORF">GCM10009854_17330</name>
</gene>
<evidence type="ECO:0000313" key="2">
    <source>
        <dbReference type="Proteomes" id="UP001501218"/>
    </source>
</evidence>
<dbReference type="NCBIfam" id="TIGR01509">
    <property type="entry name" value="HAD-SF-IA-v3"/>
    <property type="match status" value="1"/>
</dbReference>
<name>A0ABN3G098_9PSEU</name>
<dbReference type="EMBL" id="BAAARA010000004">
    <property type="protein sequence ID" value="GAA2341402.1"/>
    <property type="molecule type" value="Genomic_DNA"/>
</dbReference>
<dbReference type="Gene3D" id="1.10.150.240">
    <property type="entry name" value="Putative phosphatase, domain 2"/>
    <property type="match status" value="1"/>
</dbReference>
<dbReference type="PANTHER" id="PTHR43481:SF4">
    <property type="entry name" value="GLYCEROL-1-PHOSPHATE PHOSPHOHYDROLASE 1-RELATED"/>
    <property type="match status" value="1"/>
</dbReference>
<dbReference type="InterPro" id="IPR036412">
    <property type="entry name" value="HAD-like_sf"/>
</dbReference>
<dbReference type="SFLD" id="SFLDS00003">
    <property type="entry name" value="Haloacid_Dehalogenase"/>
    <property type="match status" value="1"/>
</dbReference>
<sequence>MPAVPCNALLFDNDGVLVDSDAGALDAWARWARGRGLDPDDVLPIVHGRRAADTVARLVPADERAAALAEIDRLELVTAHTTVAMPGARELLTSLPAGRWAVVTSGNEALATARLEAAGLPLPDLLVTADDVTEGKPAPDGYLLAAGRLGFDPGEVVVFEDSSAGVRAGLAAGAEVVGVGEHARTTEAGAVVRNLSGITWADGTLALP</sequence>
<comment type="caution">
    <text evidence="1">The sequence shown here is derived from an EMBL/GenBank/DDBJ whole genome shotgun (WGS) entry which is preliminary data.</text>
</comment>
<dbReference type="Gene3D" id="3.40.50.1000">
    <property type="entry name" value="HAD superfamily/HAD-like"/>
    <property type="match status" value="1"/>
</dbReference>
<accession>A0ABN3G098</accession>
<dbReference type="RefSeq" id="WP_344128597.1">
    <property type="nucleotide sequence ID" value="NZ_BAAARA010000004.1"/>
</dbReference>
<dbReference type="Pfam" id="PF00702">
    <property type="entry name" value="Hydrolase"/>
    <property type="match status" value="1"/>
</dbReference>
<keyword evidence="1" id="KW-0378">Hydrolase</keyword>
<reference evidence="1 2" key="1">
    <citation type="journal article" date="2019" name="Int. J. Syst. Evol. Microbiol.">
        <title>The Global Catalogue of Microorganisms (GCM) 10K type strain sequencing project: providing services to taxonomists for standard genome sequencing and annotation.</title>
        <authorList>
            <consortium name="The Broad Institute Genomics Platform"/>
            <consortium name="The Broad Institute Genome Sequencing Center for Infectious Disease"/>
            <person name="Wu L."/>
            <person name="Ma J."/>
        </authorList>
    </citation>
    <scope>NUCLEOTIDE SEQUENCE [LARGE SCALE GENOMIC DNA]</scope>
    <source>
        <strain evidence="1 2">JCM 16221</strain>
    </source>
</reference>
<dbReference type="InterPro" id="IPR023198">
    <property type="entry name" value="PGP-like_dom2"/>
</dbReference>
<dbReference type="GO" id="GO:0016787">
    <property type="term" value="F:hydrolase activity"/>
    <property type="evidence" value="ECO:0007669"/>
    <property type="project" value="UniProtKB-KW"/>
</dbReference>